<feature type="region of interest" description="Disordered" evidence="1">
    <location>
        <begin position="1"/>
        <end position="41"/>
    </location>
</feature>
<dbReference type="EMBL" id="CP014579">
    <property type="protein sequence ID" value="ANB77198.1"/>
    <property type="molecule type" value="Genomic_DNA"/>
</dbReference>
<proteinExistence type="predicted"/>
<dbReference type="KEGG" id="buz:AYM40_34425"/>
<organism evidence="2 3">
    <name type="scientific">Paraburkholderia phytofirmans OLGA172</name>
    <dbReference type="NCBI Taxonomy" id="1417228"/>
    <lineage>
        <taxon>Bacteria</taxon>
        <taxon>Pseudomonadati</taxon>
        <taxon>Pseudomonadota</taxon>
        <taxon>Betaproteobacteria</taxon>
        <taxon>Burkholderiales</taxon>
        <taxon>Burkholderiaceae</taxon>
        <taxon>Paraburkholderia</taxon>
    </lineage>
</organism>
<dbReference type="AlphaFoldDB" id="A0A160FW92"/>
<sequence>MAVDAAANEPSSATFANIASPSKSGSFDIDNPATMGRAMADGSNGYPAVQVRLQLTLELISSLPGKAA</sequence>
<evidence type="ECO:0000256" key="1">
    <source>
        <dbReference type="SAM" id="MobiDB-lite"/>
    </source>
</evidence>
<evidence type="ECO:0000313" key="3">
    <source>
        <dbReference type="Proteomes" id="UP000076852"/>
    </source>
</evidence>
<gene>
    <name evidence="2" type="ORF">AYM40_34425</name>
</gene>
<protein>
    <submittedName>
        <fullName evidence="2">Uncharacterized protein</fullName>
    </submittedName>
</protein>
<evidence type="ECO:0000313" key="2">
    <source>
        <dbReference type="EMBL" id="ANB77198.1"/>
    </source>
</evidence>
<reference evidence="2 3" key="1">
    <citation type="journal article" date="2016" name="Gene">
        <title>PacBio SMRT assembly of a complex multi-replicon genome reveals chlorocatechol degradative operon in a region of genome plasticity.</title>
        <authorList>
            <person name="Ricker N."/>
            <person name="Shen S.Y."/>
            <person name="Goordial J."/>
            <person name="Jin S."/>
            <person name="Fulthorpe R.R."/>
        </authorList>
    </citation>
    <scope>NUCLEOTIDE SEQUENCE [LARGE SCALE GENOMIC DNA]</scope>
    <source>
        <strain evidence="2 3">OLGA172</strain>
    </source>
</reference>
<feature type="compositionally biased region" description="Polar residues" evidence="1">
    <location>
        <begin position="9"/>
        <end position="25"/>
    </location>
</feature>
<name>A0A160FW92_9BURK</name>
<dbReference type="Proteomes" id="UP000076852">
    <property type="component" value="Chromosome 2"/>
</dbReference>
<keyword evidence="3" id="KW-1185">Reference proteome</keyword>
<accession>A0A160FW92</accession>